<dbReference type="EMBL" id="BAABFL010000007">
    <property type="protein sequence ID" value="GAA4647840.1"/>
    <property type="molecule type" value="Genomic_DNA"/>
</dbReference>
<evidence type="ECO:0000313" key="1">
    <source>
        <dbReference type="EMBL" id="GAA4647840.1"/>
    </source>
</evidence>
<gene>
    <name evidence="1" type="ORF">GCM10023116_01020</name>
</gene>
<comment type="caution">
    <text evidence="1">The sequence shown here is derived from an EMBL/GenBank/DDBJ whole genome shotgun (WGS) entry which is preliminary data.</text>
</comment>
<organism evidence="1 2">
    <name type="scientific">Kistimonas scapharcae</name>
    <dbReference type="NCBI Taxonomy" id="1036133"/>
    <lineage>
        <taxon>Bacteria</taxon>
        <taxon>Pseudomonadati</taxon>
        <taxon>Pseudomonadota</taxon>
        <taxon>Gammaproteobacteria</taxon>
        <taxon>Oceanospirillales</taxon>
        <taxon>Endozoicomonadaceae</taxon>
        <taxon>Kistimonas</taxon>
    </lineage>
</organism>
<name>A0ABP8UYD1_9GAMM</name>
<sequence>MAQGDKVGCRSSDVDMGVTQAGHGNTSCGIQGDICGWFVWNPVTNRFYVTTVNTQALFWLQVTTGCI</sequence>
<keyword evidence="2" id="KW-1185">Reference proteome</keyword>
<accession>A0ABP8UYD1</accession>
<reference evidence="2" key="1">
    <citation type="journal article" date="2019" name="Int. J. Syst. Evol. Microbiol.">
        <title>The Global Catalogue of Microorganisms (GCM) 10K type strain sequencing project: providing services to taxonomists for standard genome sequencing and annotation.</title>
        <authorList>
            <consortium name="The Broad Institute Genomics Platform"/>
            <consortium name="The Broad Institute Genome Sequencing Center for Infectious Disease"/>
            <person name="Wu L."/>
            <person name="Ma J."/>
        </authorList>
    </citation>
    <scope>NUCLEOTIDE SEQUENCE [LARGE SCALE GENOMIC DNA]</scope>
    <source>
        <strain evidence="2">JCM 17805</strain>
    </source>
</reference>
<evidence type="ECO:0000313" key="2">
    <source>
        <dbReference type="Proteomes" id="UP001500604"/>
    </source>
</evidence>
<dbReference type="Proteomes" id="UP001500604">
    <property type="component" value="Unassembled WGS sequence"/>
</dbReference>
<protein>
    <submittedName>
        <fullName evidence="1">Uncharacterized protein</fullName>
    </submittedName>
</protein>
<proteinExistence type="predicted"/>